<dbReference type="Proteomes" id="UP000823674">
    <property type="component" value="Chromosome A02"/>
</dbReference>
<reference evidence="1 2" key="1">
    <citation type="submission" date="2021-03" db="EMBL/GenBank/DDBJ databases">
        <authorList>
            <person name="King G.J."/>
            <person name="Bancroft I."/>
            <person name="Baten A."/>
            <person name="Bloomfield J."/>
            <person name="Borpatragohain P."/>
            <person name="He Z."/>
            <person name="Irish N."/>
            <person name="Irwin J."/>
            <person name="Liu K."/>
            <person name="Mauleon R.P."/>
            <person name="Moore J."/>
            <person name="Morris R."/>
            <person name="Ostergaard L."/>
            <person name="Wang B."/>
            <person name="Wells R."/>
        </authorList>
    </citation>
    <scope>NUCLEOTIDE SEQUENCE [LARGE SCALE GENOMIC DNA]</scope>
    <source>
        <strain evidence="1">R-o-18</strain>
        <tissue evidence="1">Leaf</tissue>
    </source>
</reference>
<keyword evidence="2" id="KW-1185">Reference proteome</keyword>
<proteinExistence type="predicted"/>
<evidence type="ECO:0000313" key="2">
    <source>
        <dbReference type="Proteomes" id="UP000823674"/>
    </source>
</evidence>
<organism evidence="1 2">
    <name type="scientific">Brassica rapa subsp. trilocularis</name>
    <dbReference type="NCBI Taxonomy" id="1813537"/>
    <lineage>
        <taxon>Eukaryota</taxon>
        <taxon>Viridiplantae</taxon>
        <taxon>Streptophyta</taxon>
        <taxon>Embryophyta</taxon>
        <taxon>Tracheophyta</taxon>
        <taxon>Spermatophyta</taxon>
        <taxon>Magnoliopsida</taxon>
        <taxon>eudicotyledons</taxon>
        <taxon>Gunneridae</taxon>
        <taxon>Pentapetalae</taxon>
        <taxon>rosids</taxon>
        <taxon>malvids</taxon>
        <taxon>Brassicales</taxon>
        <taxon>Brassicaceae</taxon>
        <taxon>Brassiceae</taxon>
        <taxon>Brassica</taxon>
    </lineage>
</organism>
<gene>
    <name evidence="1" type="primary">A02g503780.1_BraROA</name>
    <name evidence="1" type="ORF">IGI04_006220</name>
</gene>
<sequence length="87" mass="10555">MFQNISNLANPHLTHEAHSYRGRNFHHSWTTLHSTDLKINVDIWNSLWTWRVMRTYDRRYLRFAQSRSSPRELKFGQRKLRVATSAR</sequence>
<dbReference type="EMBL" id="JADBGQ010000002">
    <property type="protein sequence ID" value="KAG5409901.1"/>
    <property type="molecule type" value="Genomic_DNA"/>
</dbReference>
<accession>A0ABQ7NHN2</accession>
<comment type="caution">
    <text evidence="1">The sequence shown here is derived from an EMBL/GenBank/DDBJ whole genome shotgun (WGS) entry which is preliminary data.</text>
</comment>
<protein>
    <submittedName>
        <fullName evidence="1">Uncharacterized protein</fullName>
    </submittedName>
</protein>
<evidence type="ECO:0000313" key="1">
    <source>
        <dbReference type="EMBL" id="KAG5409901.1"/>
    </source>
</evidence>
<name>A0ABQ7NHN2_BRACM</name>